<feature type="region of interest" description="Disordered" evidence="1">
    <location>
        <begin position="79"/>
        <end position="126"/>
    </location>
</feature>
<feature type="compositionally biased region" description="Low complexity" evidence="1">
    <location>
        <begin position="474"/>
        <end position="483"/>
    </location>
</feature>
<feature type="region of interest" description="Disordered" evidence="1">
    <location>
        <begin position="367"/>
        <end position="568"/>
    </location>
</feature>
<dbReference type="Proteomes" id="UP001164746">
    <property type="component" value="Chromosome 10"/>
</dbReference>
<gene>
    <name evidence="2" type="ORF">MAR_032696</name>
</gene>
<feature type="region of interest" description="Disordered" evidence="1">
    <location>
        <begin position="191"/>
        <end position="294"/>
    </location>
</feature>
<evidence type="ECO:0000256" key="1">
    <source>
        <dbReference type="SAM" id="MobiDB-lite"/>
    </source>
</evidence>
<reference evidence="2" key="1">
    <citation type="submission" date="2022-11" db="EMBL/GenBank/DDBJ databases">
        <title>Centuries of genome instability and evolution in soft-shell clam transmissible cancer (bioRxiv).</title>
        <authorList>
            <person name="Hart S.F.M."/>
            <person name="Yonemitsu M.A."/>
            <person name="Giersch R.M."/>
            <person name="Beal B.F."/>
            <person name="Arriagada G."/>
            <person name="Davis B.W."/>
            <person name="Ostrander E.A."/>
            <person name="Goff S.P."/>
            <person name="Metzger M.J."/>
        </authorList>
    </citation>
    <scope>NUCLEOTIDE SEQUENCE</scope>
    <source>
        <strain evidence="2">MELC-2E11</strain>
        <tissue evidence="2">Siphon/mantle</tissue>
    </source>
</reference>
<proteinExistence type="predicted"/>
<sequence length="593" mass="66143">MVKVGSPGPSTLGPSRKVSEYKPKTYKSDTGTHTYTGYKSQHNDMVRNNEQYKYHPPADQKPKEYKYEYKSYKPTFIGIYGEKQRERTLRPPPTPPEPRPKKRIPRTTYTCYSVPKGPDIKTGDMGPEYKVRKYQYEAYNNTVYESRGYNSDPLQGRDNRTDTNMDYNPTSQKYELTKDNYAGYRHFHFGEINDPISTKGDNESKYQPEEKPKREEKPKTEEKKKPVESKPTKAVAAVVPLKAGPRTYATTGTQMQLSGSKTGSTQTQSVNKKSAQTQSESAKTRVFGTQYEGRPTKAVAIQTNTPSPHPHAVPLVMAAPMSAKKVKTRSEGVQASETPVKTSVQGTQYDKPSQRMVNTQTSPIIFAPATTAYSRHPTPDYGRVHRESPVSRPPPRRTPSPEIAPFVVAAAAYRRSPSPKYKNRTPSPKANRKQPSPTPVKSNADSRWTPSPEMIIVAPVTAAARTSKSKTPVQSKPKQRTPTPKQPTPSPRQRTPSPSIIPAVVPIVAAPARKQPSPYKEERTPTFAKPQTPPRENTPPIRTSPKNDTQPHASSGFPYQPNKSRLPPEINSCIEAYDSAHGVSTLNTNGMYF</sequence>
<feature type="compositionally biased region" description="Low complexity" evidence="1">
    <location>
        <begin position="491"/>
        <end position="512"/>
    </location>
</feature>
<evidence type="ECO:0000313" key="3">
    <source>
        <dbReference type="Proteomes" id="UP001164746"/>
    </source>
</evidence>
<protein>
    <submittedName>
        <fullName evidence="2">Uncharacterized protein</fullName>
    </submittedName>
</protein>
<feature type="compositionally biased region" description="Polar residues" evidence="1">
    <location>
        <begin position="331"/>
        <end position="355"/>
    </location>
</feature>
<feature type="compositionally biased region" description="Low complexity" evidence="1">
    <location>
        <begin position="258"/>
        <end position="269"/>
    </location>
</feature>
<feature type="compositionally biased region" description="Basic and acidic residues" evidence="1">
    <location>
        <begin position="200"/>
        <end position="231"/>
    </location>
</feature>
<feature type="compositionally biased region" description="Polar residues" evidence="1">
    <location>
        <begin position="270"/>
        <end position="281"/>
    </location>
</feature>
<feature type="compositionally biased region" description="Polar residues" evidence="1">
    <location>
        <begin position="464"/>
        <end position="473"/>
    </location>
</feature>
<feature type="region of interest" description="Disordered" evidence="1">
    <location>
        <begin position="323"/>
        <end position="355"/>
    </location>
</feature>
<name>A0ABY7FAS9_MYAAR</name>
<feature type="compositionally biased region" description="Polar residues" evidence="1">
    <location>
        <begin position="424"/>
        <end position="449"/>
    </location>
</feature>
<feature type="compositionally biased region" description="Polar residues" evidence="1">
    <location>
        <begin position="28"/>
        <end position="40"/>
    </location>
</feature>
<feature type="compositionally biased region" description="Basic and acidic residues" evidence="1">
    <location>
        <begin position="17"/>
        <end position="27"/>
    </location>
</feature>
<feature type="region of interest" description="Disordered" evidence="1">
    <location>
        <begin position="1"/>
        <end position="43"/>
    </location>
</feature>
<accession>A0ABY7FAS9</accession>
<organism evidence="2 3">
    <name type="scientific">Mya arenaria</name>
    <name type="common">Soft-shell clam</name>
    <dbReference type="NCBI Taxonomy" id="6604"/>
    <lineage>
        <taxon>Eukaryota</taxon>
        <taxon>Metazoa</taxon>
        <taxon>Spiralia</taxon>
        <taxon>Lophotrochozoa</taxon>
        <taxon>Mollusca</taxon>
        <taxon>Bivalvia</taxon>
        <taxon>Autobranchia</taxon>
        <taxon>Heteroconchia</taxon>
        <taxon>Euheterodonta</taxon>
        <taxon>Imparidentia</taxon>
        <taxon>Neoheterodontei</taxon>
        <taxon>Myida</taxon>
        <taxon>Myoidea</taxon>
        <taxon>Myidae</taxon>
        <taxon>Mya</taxon>
    </lineage>
</organism>
<evidence type="ECO:0000313" key="2">
    <source>
        <dbReference type="EMBL" id="WAR18102.1"/>
    </source>
</evidence>
<feature type="region of interest" description="Disordered" evidence="1">
    <location>
        <begin position="146"/>
        <end position="170"/>
    </location>
</feature>
<keyword evidence="3" id="KW-1185">Reference proteome</keyword>
<feature type="compositionally biased region" description="Polar residues" evidence="1">
    <location>
        <begin position="540"/>
        <end position="553"/>
    </location>
</feature>
<feature type="compositionally biased region" description="Polar residues" evidence="1">
    <location>
        <begin position="248"/>
        <end position="257"/>
    </location>
</feature>
<dbReference type="EMBL" id="CP111021">
    <property type="protein sequence ID" value="WAR18102.1"/>
    <property type="molecule type" value="Genomic_DNA"/>
</dbReference>